<dbReference type="InterPro" id="IPR003347">
    <property type="entry name" value="JmjC_dom"/>
</dbReference>
<evidence type="ECO:0000313" key="5">
    <source>
        <dbReference type="EMBL" id="PNF41557.1"/>
    </source>
</evidence>
<name>A0A2J7RL36_9NEOP</name>
<evidence type="ECO:0000256" key="2">
    <source>
        <dbReference type="ARBA" id="ARBA00047762"/>
    </source>
</evidence>
<organism evidence="5 6">
    <name type="scientific">Cryptotermes secundus</name>
    <dbReference type="NCBI Taxonomy" id="105785"/>
    <lineage>
        <taxon>Eukaryota</taxon>
        <taxon>Metazoa</taxon>
        <taxon>Ecdysozoa</taxon>
        <taxon>Arthropoda</taxon>
        <taxon>Hexapoda</taxon>
        <taxon>Insecta</taxon>
        <taxon>Pterygota</taxon>
        <taxon>Neoptera</taxon>
        <taxon>Polyneoptera</taxon>
        <taxon>Dictyoptera</taxon>
        <taxon>Blattodea</taxon>
        <taxon>Blattoidea</taxon>
        <taxon>Termitoidae</taxon>
        <taxon>Kalotermitidae</taxon>
        <taxon>Cryptotermitinae</taxon>
        <taxon>Cryptotermes</taxon>
    </lineage>
</organism>
<evidence type="ECO:0000259" key="4">
    <source>
        <dbReference type="PROSITE" id="PS51184"/>
    </source>
</evidence>
<dbReference type="GO" id="GO:0005737">
    <property type="term" value="C:cytoplasm"/>
    <property type="evidence" value="ECO:0007669"/>
    <property type="project" value="TreeGrafter"/>
</dbReference>
<feature type="domain" description="JmjC" evidence="4">
    <location>
        <begin position="1"/>
        <end position="128"/>
    </location>
</feature>
<comment type="caution">
    <text evidence="5">The sequence shown here is derived from an EMBL/GenBank/DDBJ whole genome shotgun (WGS) entry which is preliminary data.</text>
</comment>
<dbReference type="InterPro" id="IPR050910">
    <property type="entry name" value="JMJD6_ArgDemeth/LysHydrox"/>
</dbReference>
<gene>
    <name evidence="5" type="ORF">B7P43_G12093</name>
</gene>
<comment type="similarity">
    <text evidence="1">Belongs to the JMJD6 family.</text>
</comment>
<dbReference type="GO" id="GO:0016706">
    <property type="term" value="F:2-oxoglutarate-dependent dioxygenase activity"/>
    <property type="evidence" value="ECO:0007669"/>
    <property type="project" value="TreeGrafter"/>
</dbReference>
<dbReference type="PANTHER" id="PTHR12480:SF6">
    <property type="entry name" value="2-OXOGLUTARATE AND IRON-DEPENDENT OXYGENASE JMJD4"/>
    <property type="match status" value="1"/>
</dbReference>
<comment type="catalytic activity">
    <reaction evidence="2">
        <text>L-lysyl-[protein] + 2-oxoglutarate + O2 = 4-hydroxy-L-lysyl-[protein] + succinate + CO2</text>
        <dbReference type="Rhea" id="RHEA:57156"/>
        <dbReference type="Rhea" id="RHEA-COMP:9752"/>
        <dbReference type="Rhea" id="RHEA-COMP:15084"/>
        <dbReference type="ChEBI" id="CHEBI:15379"/>
        <dbReference type="ChEBI" id="CHEBI:16526"/>
        <dbReference type="ChEBI" id="CHEBI:16810"/>
        <dbReference type="ChEBI" id="CHEBI:29969"/>
        <dbReference type="ChEBI" id="CHEBI:30031"/>
        <dbReference type="ChEBI" id="CHEBI:141495"/>
    </reaction>
</comment>
<dbReference type="InterPro" id="IPR041667">
    <property type="entry name" value="Cupin_8"/>
</dbReference>
<evidence type="ECO:0000313" key="6">
    <source>
        <dbReference type="Proteomes" id="UP000235965"/>
    </source>
</evidence>
<dbReference type="Proteomes" id="UP000235965">
    <property type="component" value="Unassembled WGS sequence"/>
</dbReference>
<accession>A0A2J7RL36</accession>
<dbReference type="EMBL" id="NEVH01002699">
    <property type="protein sequence ID" value="PNF41557.1"/>
    <property type="molecule type" value="Genomic_DNA"/>
</dbReference>
<dbReference type="SMART" id="SM00558">
    <property type="entry name" value="JmjC"/>
    <property type="match status" value="1"/>
</dbReference>
<dbReference type="GO" id="GO:0045905">
    <property type="term" value="P:positive regulation of translational termination"/>
    <property type="evidence" value="ECO:0007669"/>
    <property type="project" value="TreeGrafter"/>
</dbReference>
<keyword evidence="6" id="KW-1185">Reference proteome</keyword>
<evidence type="ECO:0000256" key="1">
    <source>
        <dbReference type="ARBA" id="ARBA00038068"/>
    </source>
</evidence>
<dbReference type="Pfam" id="PF13621">
    <property type="entry name" value="Cupin_8"/>
    <property type="match status" value="1"/>
</dbReference>
<proteinExistence type="inferred from homology"/>
<dbReference type="AlphaFoldDB" id="A0A2J7RL36"/>
<protein>
    <recommendedName>
        <fullName evidence="3">Jumonji domain-containing protein 4</fullName>
    </recommendedName>
</protein>
<reference evidence="5 6" key="1">
    <citation type="submission" date="2017-12" db="EMBL/GenBank/DDBJ databases">
        <title>Hemimetabolous genomes reveal molecular basis of termite eusociality.</title>
        <authorList>
            <person name="Harrison M.C."/>
            <person name="Jongepier E."/>
            <person name="Robertson H.M."/>
            <person name="Arning N."/>
            <person name="Bitard-Feildel T."/>
            <person name="Chao H."/>
            <person name="Childers C.P."/>
            <person name="Dinh H."/>
            <person name="Doddapaneni H."/>
            <person name="Dugan S."/>
            <person name="Gowin J."/>
            <person name="Greiner C."/>
            <person name="Han Y."/>
            <person name="Hu H."/>
            <person name="Hughes D.S.T."/>
            <person name="Huylmans A.-K."/>
            <person name="Kemena C."/>
            <person name="Kremer L.P.M."/>
            <person name="Lee S.L."/>
            <person name="Lopez-Ezquerra A."/>
            <person name="Mallet L."/>
            <person name="Monroy-Kuhn J.M."/>
            <person name="Moser A."/>
            <person name="Murali S.C."/>
            <person name="Muzny D.M."/>
            <person name="Otani S."/>
            <person name="Piulachs M.-D."/>
            <person name="Poelchau M."/>
            <person name="Qu J."/>
            <person name="Schaub F."/>
            <person name="Wada-Katsumata A."/>
            <person name="Worley K.C."/>
            <person name="Xie Q."/>
            <person name="Ylla G."/>
            <person name="Poulsen M."/>
            <person name="Gibbs R.A."/>
            <person name="Schal C."/>
            <person name="Richards S."/>
            <person name="Belles X."/>
            <person name="Korb J."/>
            <person name="Bornberg-Bauer E."/>
        </authorList>
    </citation>
    <scope>NUCLEOTIDE SEQUENCE [LARGE SCALE GENOMIC DNA]</scope>
    <source>
        <tissue evidence="5">Whole body</tissue>
    </source>
</reference>
<dbReference type="PANTHER" id="PTHR12480">
    <property type="entry name" value="ARGININE DEMETHYLASE AND LYSYL-HYDROXYLASE JMJD"/>
    <property type="match status" value="1"/>
</dbReference>
<dbReference type="GO" id="GO:0005634">
    <property type="term" value="C:nucleus"/>
    <property type="evidence" value="ECO:0007669"/>
    <property type="project" value="TreeGrafter"/>
</dbReference>
<dbReference type="PROSITE" id="PS51184">
    <property type="entry name" value="JMJC"/>
    <property type="match status" value="1"/>
</dbReference>
<sequence length="242" mass="28787">MLFLTVCYDYFRTPLHADVFTSFSWSVNVCGRKRWLLFPPGEELCLQDRFGQLIYDATAPELQDEKKYPRYKELCSSEEIIQETGEAIFIPSGWHHQVWNLEDTISINHNWVNGCNIETMWASLKDNLMAVKKEVEDCKDMEGWDEHCQLILQAMFGMNYEEFYSFLTFIGNKRLDSLRENKLILLFGNWQLGRNHILFDLEQLKRVLITFIKDTDTRSLNFFKNLDNQPEQLIKEIEHYFV</sequence>
<evidence type="ECO:0000256" key="3">
    <source>
        <dbReference type="ARBA" id="ARBA00082904"/>
    </source>
</evidence>
<dbReference type="GO" id="GO:0043565">
    <property type="term" value="F:sequence-specific DNA binding"/>
    <property type="evidence" value="ECO:0007669"/>
    <property type="project" value="TreeGrafter"/>
</dbReference>
<dbReference type="OrthoDB" id="203487at2759"/>
<dbReference type="Gene3D" id="2.60.120.650">
    <property type="entry name" value="Cupin"/>
    <property type="match status" value="1"/>
</dbReference>
<dbReference type="SUPFAM" id="SSF51197">
    <property type="entry name" value="Clavaminate synthase-like"/>
    <property type="match status" value="1"/>
</dbReference>